<feature type="compositionally biased region" description="Low complexity" evidence="2">
    <location>
        <begin position="9"/>
        <end position="23"/>
    </location>
</feature>
<comment type="caution">
    <text evidence="3">The sequence shown here is derived from an EMBL/GenBank/DDBJ whole genome shotgun (WGS) entry which is preliminary data.</text>
</comment>
<protein>
    <submittedName>
        <fullName evidence="3">Uncharacterized protein</fullName>
    </submittedName>
</protein>
<evidence type="ECO:0000313" key="3">
    <source>
        <dbReference type="EMBL" id="KAG7098542.1"/>
    </source>
</evidence>
<feature type="compositionally biased region" description="Acidic residues" evidence="2">
    <location>
        <begin position="376"/>
        <end position="399"/>
    </location>
</feature>
<evidence type="ECO:0000313" key="4">
    <source>
        <dbReference type="Proteomes" id="UP001049176"/>
    </source>
</evidence>
<organism evidence="3 4">
    <name type="scientific">Marasmius oreades</name>
    <name type="common">fairy-ring Marasmius</name>
    <dbReference type="NCBI Taxonomy" id="181124"/>
    <lineage>
        <taxon>Eukaryota</taxon>
        <taxon>Fungi</taxon>
        <taxon>Dikarya</taxon>
        <taxon>Basidiomycota</taxon>
        <taxon>Agaricomycotina</taxon>
        <taxon>Agaricomycetes</taxon>
        <taxon>Agaricomycetidae</taxon>
        <taxon>Agaricales</taxon>
        <taxon>Marasmiineae</taxon>
        <taxon>Marasmiaceae</taxon>
        <taxon>Marasmius</taxon>
    </lineage>
</organism>
<feature type="region of interest" description="Disordered" evidence="2">
    <location>
        <begin position="308"/>
        <end position="348"/>
    </location>
</feature>
<dbReference type="RefSeq" id="XP_043015012.1">
    <property type="nucleotide sequence ID" value="XM_043146310.1"/>
</dbReference>
<feature type="compositionally biased region" description="Basic and acidic residues" evidence="2">
    <location>
        <begin position="226"/>
        <end position="250"/>
    </location>
</feature>
<gene>
    <name evidence="3" type="ORF">E1B28_000478</name>
</gene>
<dbReference type="Proteomes" id="UP001049176">
    <property type="component" value="Chromosome 1"/>
</dbReference>
<feature type="coiled-coil region" evidence="1">
    <location>
        <begin position="412"/>
        <end position="466"/>
    </location>
</feature>
<dbReference type="KEGG" id="more:E1B28_000478"/>
<proteinExistence type="predicted"/>
<dbReference type="AlphaFoldDB" id="A0A9P7V1K5"/>
<feature type="region of interest" description="Disordered" evidence="2">
    <location>
        <begin position="1"/>
        <end position="23"/>
    </location>
</feature>
<reference evidence="3" key="1">
    <citation type="journal article" date="2021" name="Genome Biol. Evol.">
        <title>The assembled and annotated genome of the fairy-ring fungus Marasmius oreades.</title>
        <authorList>
            <person name="Hiltunen M."/>
            <person name="Ament-Velasquez S.L."/>
            <person name="Johannesson H."/>
        </authorList>
    </citation>
    <scope>NUCLEOTIDE SEQUENCE</scope>
    <source>
        <strain evidence="3">03SP1</strain>
    </source>
</reference>
<evidence type="ECO:0000256" key="1">
    <source>
        <dbReference type="SAM" id="Coils"/>
    </source>
</evidence>
<dbReference type="OrthoDB" id="8062037at2759"/>
<sequence length="635" mass="74047">MNHLSTSAPSTSSTRIISGSTPGLLDPLQSRRVLRYSHSKLSFAYHDPRTASAHHATSGAHDLSGSRRVVIEMTGDIATWKFVPKALLEQGVVDEGQWPRVVDICGELVECSQDQWDIYKLDCKYECRVRLPPALSTITLATPSISSTKQEVPHINGKHQNATIDNTFPRLVPRKKFHRRDSPLTFHLSLSEDEIDESEVEEMIVDQPPARSRSAAPGSNGRSKRFREQISRNRQARRERLARRAEKLAQQDEVLLSTSHEQPIHGDENSSPDAQSKRKVTSLFPFHDTHYVNPTEEERNMKYYEHTTNSKRARTLSPMTAKRDLDAKRHRRAKQKQRSRQAKIRDRRERWNEQFMREIFAEVPELRETRQNDPNNESDEDEDEEEQEGGDESSGESESDAPFQSWDEVDEAAAREAAIAESRRKLAELEKDRPLWEAEAHKRALREKAEEEAARLRREQNRWAEGRFAETQRQKRAEEARKRQVDPRVHEERVRRQREKYARDRWSYGIWTNQRALERYKSLCESFDSTKFSEEEPLIWEAVPWPVLDAPRALTVECISWDAVEKFFNTAQRSMREQDFKVFVEKSHRRFHPDRWRARGILRTVANDMDRDSLQLAGNTVSQAITPIWMRGKER</sequence>
<feature type="compositionally biased region" description="Basic and acidic residues" evidence="2">
    <location>
        <begin position="362"/>
        <end position="371"/>
    </location>
</feature>
<dbReference type="EMBL" id="CM032181">
    <property type="protein sequence ID" value="KAG7098542.1"/>
    <property type="molecule type" value="Genomic_DNA"/>
</dbReference>
<keyword evidence="4" id="KW-1185">Reference proteome</keyword>
<evidence type="ECO:0000256" key="2">
    <source>
        <dbReference type="SAM" id="MobiDB-lite"/>
    </source>
</evidence>
<keyword evidence="1" id="KW-0175">Coiled coil</keyword>
<feature type="region of interest" description="Disordered" evidence="2">
    <location>
        <begin position="362"/>
        <end position="404"/>
    </location>
</feature>
<dbReference type="GeneID" id="66069554"/>
<accession>A0A9P7V1K5</accession>
<name>A0A9P7V1K5_9AGAR</name>
<feature type="compositionally biased region" description="Basic residues" evidence="2">
    <location>
        <begin position="328"/>
        <end position="342"/>
    </location>
</feature>
<feature type="region of interest" description="Disordered" evidence="2">
    <location>
        <begin position="197"/>
        <end position="278"/>
    </location>
</feature>